<feature type="coiled-coil region" evidence="1">
    <location>
        <begin position="223"/>
        <end position="261"/>
    </location>
</feature>
<dbReference type="InterPro" id="IPR036047">
    <property type="entry name" value="F-box-like_dom_sf"/>
</dbReference>
<name>A0A6J1S3G6_FRAOC</name>
<dbReference type="RefSeq" id="XP_026275188.1">
    <property type="nucleotide sequence ID" value="XM_026419403.2"/>
</dbReference>
<dbReference type="PANTHER" id="PTHR13252:SF9">
    <property type="entry name" value="F-BOX ONLY PROTEIN 28"/>
    <property type="match status" value="1"/>
</dbReference>
<gene>
    <name evidence="5" type="primary">LOC113204287</name>
</gene>
<organism evidence="4 5">
    <name type="scientific">Frankliniella occidentalis</name>
    <name type="common">Western flower thrips</name>
    <name type="synonym">Euthrips occidentalis</name>
    <dbReference type="NCBI Taxonomy" id="133901"/>
    <lineage>
        <taxon>Eukaryota</taxon>
        <taxon>Metazoa</taxon>
        <taxon>Ecdysozoa</taxon>
        <taxon>Arthropoda</taxon>
        <taxon>Hexapoda</taxon>
        <taxon>Insecta</taxon>
        <taxon>Pterygota</taxon>
        <taxon>Neoptera</taxon>
        <taxon>Paraneoptera</taxon>
        <taxon>Thysanoptera</taxon>
        <taxon>Terebrantia</taxon>
        <taxon>Thripoidea</taxon>
        <taxon>Thripidae</taxon>
        <taxon>Frankliniella</taxon>
    </lineage>
</organism>
<dbReference type="SUPFAM" id="SSF81383">
    <property type="entry name" value="F-box domain"/>
    <property type="match status" value="1"/>
</dbReference>
<evidence type="ECO:0000256" key="1">
    <source>
        <dbReference type="SAM" id="Coils"/>
    </source>
</evidence>
<dbReference type="PANTHER" id="PTHR13252">
    <property type="entry name" value="F-BOX ONLY PROTEIN 28"/>
    <property type="match status" value="1"/>
</dbReference>
<evidence type="ECO:0000259" key="3">
    <source>
        <dbReference type="PROSITE" id="PS50181"/>
    </source>
</evidence>
<sequence>MSCHDNMLHLLNLPDGILDKILSCMSYDDIARQRLVCRKFDQTCRNLLNKGFVAVERYHGVCLKNVKAQLPRRESERRMHPMFRHCEILTAVETRLSMLSMTFMRYVDIKLCCFIPGKVIDEIFRVLRHVMTSTTQLRAHELLQELRDISSMAMEHFDEKVVPRLKQHLATAPNRSCHSVSIAGPSNLSLMPSRVSAMSVDKAKLANDFSKMQSQSKHNKKNVDSLKKTVRRLQLKLKRHSVQLSRQSARLREQAQKLREQDTVIAEMKRHMQEWDLTLSDLKAGRLVTSDSDTMISSENSSGVTSGEGSSNSSSISNLASASTSDNESGTSALKAESKQDATPNTSPKRKRTSSTSELPENSENDEMALRAKRFCRILKFCENKSMKHNET</sequence>
<keyword evidence="4" id="KW-1185">Reference proteome</keyword>
<feature type="domain" description="F-box" evidence="3">
    <location>
        <begin position="7"/>
        <end position="55"/>
    </location>
</feature>
<dbReference type="KEGG" id="foc:113204287"/>
<feature type="compositionally biased region" description="Low complexity" evidence="2">
    <location>
        <begin position="296"/>
        <end position="325"/>
    </location>
</feature>
<evidence type="ECO:0000256" key="2">
    <source>
        <dbReference type="SAM" id="MobiDB-lite"/>
    </source>
</evidence>
<dbReference type="GeneID" id="113204287"/>
<feature type="region of interest" description="Disordered" evidence="2">
    <location>
        <begin position="293"/>
        <end position="367"/>
    </location>
</feature>
<accession>A0A6J1S3G6</accession>
<dbReference type="Proteomes" id="UP000504606">
    <property type="component" value="Unplaced"/>
</dbReference>
<dbReference type="InterPro" id="IPR001810">
    <property type="entry name" value="F-box_dom"/>
</dbReference>
<dbReference type="GO" id="GO:0000209">
    <property type="term" value="P:protein polyubiquitination"/>
    <property type="evidence" value="ECO:0007669"/>
    <property type="project" value="TreeGrafter"/>
</dbReference>
<dbReference type="CTD" id="39104"/>
<dbReference type="AlphaFoldDB" id="A0A6J1S3G6"/>
<evidence type="ECO:0000313" key="4">
    <source>
        <dbReference type="Proteomes" id="UP000504606"/>
    </source>
</evidence>
<dbReference type="InterPro" id="IPR039719">
    <property type="entry name" value="FBXO28"/>
</dbReference>
<dbReference type="Pfam" id="PF00646">
    <property type="entry name" value="F-box"/>
    <property type="match status" value="1"/>
</dbReference>
<proteinExistence type="predicted"/>
<evidence type="ECO:0000313" key="5">
    <source>
        <dbReference type="RefSeq" id="XP_026275188.1"/>
    </source>
</evidence>
<dbReference type="PROSITE" id="PS50181">
    <property type="entry name" value="FBOX"/>
    <property type="match status" value="1"/>
</dbReference>
<reference evidence="5" key="1">
    <citation type="submission" date="2025-08" db="UniProtKB">
        <authorList>
            <consortium name="RefSeq"/>
        </authorList>
    </citation>
    <scope>IDENTIFICATION</scope>
    <source>
        <tissue evidence="5">Whole organism</tissue>
    </source>
</reference>
<dbReference type="OrthoDB" id="5860767at2759"/>
<dbReference type="CDD" id="cd22100">
    <property type="entry name" value="F-box_FBXO28"/>
    <property type="match status" value="1"/>
</dbReference>
<protein>
    <submittedName>
        <fullName evidence="5">F-box only protein 28 isoform X1</fullName>
    </submittedName>
</protein>
<keyword evidence="1" id="KW-0175">Coiled coil</keyword>